<dbReference type="CDD" id="cd17716">
    <property type="entry name" value="BRCT_microcephalin_rpt1"/>
    <property type="match status" value="1"/>
</dbReference>
<comment type="subcellular location">
    <subcellularLocation>
        <location evidence="1">Cytoplasm</location>
        <location evidence="1">Cytoskeleton</location>
        <location evidence="1">Microtubule organizing center</location>
        <location evidence="1">Centrosome</location>
    </subcellularLocation>
</comment>
<evidence type="ECO:0000256" key="2">
    <source>
        <dbReference type="ARBA" id="ARBA00017027"/>
    </source>
</evidence>
<feature type="domain" description="BRCT" evidence="11">
    <location>
        <begin position="1"/>
        <end position="92"/>
    </location>
</feature>
<feature type="compositionally biased region" description="Basic and acidic residues" evidence="10">
    <location>
        <begin position="586"/>
        <end position="599"/>
    </location>
</feature>
<dbReference type="Gene3D" id="3.40.50.10190">
    <property type="entry name" value="BRCT domain"/>
    <property type="match status" value="2"/>
</dbReference>
<dbReference type="PROSITE" id="PS50172">
    <property type="entry name" value="BRCT"/>
    <property type="match status" value="2"/>
</dbReference>
<keyword evidence="6" id="KW-0206">Cytoskeleton</keyword>
<accession>A0A1U7RRC2</accession>
<dbReference type="InterPro" id="IPR022047">
    <property type="entry name" value="Microcephalin-like"/>
</dbReference>
<gene>
    <name evidence="13" type="primary">MCPH1</name>
</gene>
<feature type="coiled-coil region" evidence="9">
    <location>
        <begin position="122"/>
        <end position="181"/>
    </location>
</feature>
<dbReference type="InterPro" id="IPR036420">
    <property type="entry name" value="BRCT_dom_sf"/>
</dbReference>
<dbReference type="Pfam" id="PF12738">
    <property type="entry name" value="PTCB-BRCT"/>
    <property type="match status" value="1"/>
</dbReference>
<evidence type="ECO:0000256" key="10">
    <source>
        <dbReference type="SAM" id="MobiDB-lite"/>
    </source>
</evidence>
<evidence type="ECO:0000256" key="4">
    <source>
        <dbReference type="ARBA" id="ARBA00022553"/>
    </source>
</evidence>
<keyword evidence="4" id="KW-0597">Phosphoprotein</keyword>
<dbReference type="Proteomes" id="UP000189705">
    <property type="component" value="Unplaced"/>
</dbReference>
<dbReference type="GO" id="GO:0021987">
    <property type="term" value="P:cerebral cortex development"/>
    <property type="evidence" value="ECO:0007669"/>
    <property type="project" value="InterPro"/>
</dbReference>
<dbReference type="Pfam" id="PF16589">
    <property type="entry name" value="BRCT_2"/>
    <property type="match status" value="1"/>
</dbReference>
<proteinExistence type="predicted"/>
<dbReference type="GO" id="GO:0005813">
    <property type="term" value="C:centrosome"/>
    <property type="evidence" value="ECO:0007669"/>
    <property type="project" value="UniProtKB-SubCell"/>
</dbReference>
<evidence type="ECO:0000256" key="6">
    <source>
        <dbReference type="ARBA" id="ARBA00023212"/>
    </source>
</evidence>
<evidence type="ECO:0000256" key="9">
    <source>
        <dbReference type="SAM" id="Coils"/>
    </source>
</evidence>
<dbReference type="CTD" id="79648"/>
<feature type="compositionally biased region" description="Polar residues" evidence="10">
    <location>
        <begin position="310"/>
        <end position="323"/>
    </location>
</feature>
<name>A0A1U7RRC2_ALLSI</name>
<evidence type="ECO:0000256" key="5">
    <source>
        <dbReference type="ARBA" id="ARBA00022737"/>
    </source>
</evidence>
<dbReference type="InterPro" id="IPR001357">
    <property type="entry name" value="BRCT_dom"/>
</dbReference>
<feature type="domain" description="BRCT" evidence="11">
    <location>
        <begin position="700"/>
        <end position="782"/>
    </location>
</feature>
<feature type="region of interest" description="Disordered" evidence="10">
    <location>
        <begin position="586"/>
        <end position="609"/>
    </location>
</feature>
<dbReference type="GO" id="GO:0000278">
    <property type="term" value="P:mitotic cell cycle"/>
    <property type="evidence" value="ECO:0007669"/>
    <property type="project" value="TreeGrafter"/>
</dbReference>
<sequence>MEFVLRGVSAYVEVWSANRTENYSKTFAQQLRDMGAQVSKTFNKHVTHVVFKEGHLATWRKAQQTGVKLVSILWVEKCRETGVRVDESLFPALYASEGLPLHIKKHKCMQPKDFIEKTPENDRRLQRRLDEMAKELDIQKNTSDIPVLLFEDDGSLVYSPVNKLKEQCNAMERRIKDMKDKRENLSPTASQMTPVSTFNSKWPENGPFLGLTSSADTLSPEEQISDSLNSSFDDLWGNCKLKKQKMESLECIHVAQSDIYVSTPALEDSSFSNNDRENLTPKQCNRKQLNKKLILQHSLGGDLSEKGESETSPNKKQNYDDNLTSASIVTNSSFLQERDLSYSAPSQRIVQLEAAAGTKDSHSDLLVSSKDFNMCSVGVSVPVNLRGCAVGPKSKGKSKRKRSSTKLTTSVLCKSGSENEFLEAMTTRNKISHSEEGLYEDFFSSSDLNKSEIQGSHFLLGVQQKSSSSPEVICKAGYSRRESNEQCSALSKKKRKTVQKNDTLLKSDCKLSELPESTKSITLNCMVDGKNAQTAEDLVSSSLNQLHQNTREKNCRTNVNCSLYPSEATLQDDNTAVMVSLSLKSEEKGTVEPKEHPHIFPDSANMEKSTGDKKETLLKKCSPSVENEISVCDARCGSREVFNAKQNKHNGELKNTGRSKKVLWSLEFGCWISEEPYELSASFPAAPICRLQRHLSTEKYQQDLFKNQPVMFISLTSQPPCDKLSELVRLCGGKVCKTLRQAKICIGEYLGKQQPEIKYLSEKWILDSVTQHKICPLENYIFQ</sequence>
<dbReference type="CDD" id="cd17751">
    <property type="entry name" value="BRCT_microcephalin_rpt3"/>
    <property type="match status" value="1"/>
</dbReference>
<dbReference type="PANTHER" id="PTHR14625:SF3">
    <property type="entry name" value="MICROCEPHALIN"/>
    <property type="match status" value="1"/>
</dbReference>
<organism evidence="12 13">
    <name type="scientific">Alligator sinensis</name>
    <name type="common">Chinese alligator</name>
    <dbReference type="NCBI Taxonomy" id="38654"/>
    <lineage>
        <taxon>Eukaryota</taxon>
        <taxon>Metazoa</taxon>
        <taxon>Chordata</taxon>
        <taxon>Craniata</taxon>
        <taxon>Vertebrata</taxon>
        <taxon>Euteleostomi</taxon>
        <taxon>Archelosauria</taxon>
        <taxon>Archosauria</taxon>
        <taxon>Crocodylia</taxon>
        <taxon>Alligatoridae</taxon>
        <taxon>Alligatorinae</taxon>
        <taxon>Alligator</taxon>
    </lineage>
</organism>
<dbReference type="AlphaFoldDB" id="A0A1U7RRC2"/>
<keyword evidence="5" id="KW-0677">Repeat</keyword>
<dbReference type="PANTHER" id="PTHR14625">
    <property type="entry name" value="MICROCEPHALIN"/>
    <property type="match status" value="1"/>
</dbReference>
<keyword evidence="3" id="KW-0963">Cytoplasm</keyword>
<dbReference type="Pfam" id="PF12258">
    <property type="entry name" value="Microcephalin"/>
    <property type="match status" value="1"/>
</dbReference>
<dbReference type="InterPro" id="IPR029504">
    <property type="entry name" value="Microcephalin_mammal"/>
</dbReference>
<evidence type="ECO:0000256" key="7">
    <source>
        <dbReference type="ARBA" id="ARBA00025455"/>
    </source>
</evidence>
<reference evidence="13" key="1">
    <citation type="submission" date="2025-08" db="UniProtKB">
        <authorList>
            <consortium name="RefSeq"/>
        </authorList>
    </citation>
    <scope>IDENTIFICATION</scope>
</reference>
<dbReference type="GeneID" id="102374148"/>
<evidence type="ECO:0000256" key="8">
    <source>
        <dbReference type="ARBA" id="ARBA00026061"/>
    </source>
</evidence>
<evidence type="ECO:0000313" key="13">
    <source>
        <dbReference type="RefSeq" id="XP_006024551.1"/>
    </source>
</evidence>
<feature type="region of interest" description="Disordered" evidence="10">
    <location>
        <begin position="300"/>
        <end position="323"/>
    </location>
</feature>
<evidence type="ECO:0000256" key="1">
    <source>
        <dbReference type="ARBA" id="ARBA00004300"/>
    </source>
</evidence>
<dbReference type="RefSeq" id="XP_006024551.1">
    <property type="nucleotide sequence ID" value="XM_006024489.1"/>
</dbReference>
<evidence type="ECO:0000256" key="3">
    <source>
        <dbReference type="ARBA" id="ARBA00022490"/>
    </source>
</evidence>
<evidence type="ECO:0000313" key="12">
    <source>
        <dbReference type="Proteomes" id="UP000189705"/>
    </source>
</evidence>
<comment type="function">
    <text evidence="7">Implicated in chromosome condensation and DNA damage induced cellular responses. May play a role in neurogenesis and regulation of the size of the cerebral cortex.</text>
</comment>
<dbReference type="SUPFAM" id="SSF52113">
    <property type="entry name" value="BRCT domain"/>
    <property type="match status" value="2"/>
</dbReference>
<keyword evidence="12" id="KW-1185">Reference proteome</keyword>
<keyword evidence="9" id="KW-0175">Coiled coil</keyword>
<protein>
    <recommendedName>
        <fullName evidence="2">Microcephalin</fullName>
    </recommendedName>
</protein>
<comment type="subunit">
    <text evidence="8">Interacts with CDC27 and maybe other components of the APC/C complex. Interacts with histone variant H2AX under DNA damage conditions.</text>
</comment>
<dbReference type="SMART" id="SM00292">
    <property type="entry name" value="BRCT"/>
    <property type="match status" value="2"/>
</dbReference>
<evidence type="ECO:0000259" key="11">
    <source>
        <dbReference type="PROSITE" id="PS50172"/>
    </source>
</evidence>